<organism evidence="2 3">
    <name type="scientific">Marasmius crinis-equi</name>
    <dbReference type="NCBI Taxonomy" id="585013"/>
    <lineage>
        <taxon>Eukaryota</taxon>
        <taxon>Fungi</taxon>
        <taxon>Dikarya</taxon>
        <taxon>Basidiomycota</taxon>
        <taxon>Agaricomycotina</taxon>
        <taxon>Agaricomycetes</taxon>
        <taxon>Agaricomycetidae</taxon>
        <taxon>Agaricales</taxon>
        <taxon>Marasmiineae</taxon>
        <taxon>Marasmiaceae</taxon>
        <taxon>Marasmius</taxon>
    </lineage>
</organism>
<dbReference type="PROSITE" id="PS00798">
    <property type="entry name" value="ALDOKETO_REDUCTASE_1"/>
    <property type="match status" value="1"/>
</dbReference>
<comment type="caution">
    <text evidence="2">The sequence shown here is derived from an EMBL/GenBank/DDBJ whole genome shotgun (WGS) entry which is preliminary data.</text>
</comment>
<dbReference type="InterPro" id="IPR020471">
    <property type="entry name" value="AKR"/>
</dbReference>
<dbReference type="Proteomes" id="UP001465976">
    <property type="component" value="Unassembled WGS sequence"/>
</dbReference>
<dbReference type="InterPro" id="IPR036812">
    <property type="entry name" value="NAD(P)_OxRdtase_dom_sf"/>
</dbReference>
<accession>A0ABR3FUI3</accession>
<proteinExistence type="predicted"/>
<evidence type="ECO:0000313" key="3">
    <source>
        <dbReference type="Proteomes" id="UP001465976"/>
    </source>
</evidence>
<protein>
    <recommendedName>
        <fullName evidence="1">NADP-dependent oxidoreductase domain-containing protein</fullName>
    </recommendedName>
</protein>
<dbReference type="EMBL" id="JBAHYK010000069">
    <property type="protein sequence ID" value="KAL0579148.1"/>
    <property type="molecule type" value="Genomic_DNA"/>
</dbReference>
<dbReference type="PANTHER" id="PTHR43827">
    <property type="entry name" value="2,5-DIKETO-D-GLUCONIC ACID REDUCTASE"/>
    <property type="match status" value="1"/>
</dbReference>
<dbReference type="SUPFAM" id="SSF51430">
    <property type="entry name" value="NAD(P)-linked oxidoreductase"/>
    <property type="match status" value="1"/>
</dbReference>
<dbReference type="PANTHER" id="PTHR43827:SF13">
    <property type="entry name" value="ALDO_KETO REDUCTASE FAMILY PROTEIN"/>
    <property type="match status" value="1"/>
</dbReference>
<evidence type="ECO:0000313" key="2">
    <source>
        <dbReference type="EMBL" id="KAL0579148.1"/>
    </source>
</evidence>
<reference evidence="2 3" key="1">
    <citation type="submission" date="2024-02" db="EMBL/GenBank/DDBJ databases">
        <title>A draft genome for the cacao thread blight pathogen Marasmius crinis-equi.</title>
        <authorList>
            <person name="Cohen S.P."/>
            <person name="Baruah I.K."/>
            <person name="Amoako-Attah I."/>
            <person name="Bukari Y."/>
            <person name="Meinhardt L.W."/>
            <person name="Bailey B.A."/>
        </authorList>
    </citation>
    <scope>NUCLEOTIDE SEQUENCE [LARGE SCALE GENOMIC DNA]</scope>
    <source>
        <strain evidence="2 3">GH-76</strain>
    </source>
</reference>
<dbReference type="PROSITE" id="PS00063">
    <property type="entry name" value="ALDOKETO_REDUCTASE_3"/>
    <property type="match status" value="1"/>
</dbReference>
<dbReference type="Gene3D" id="3.20.20.100">
    <property type="entry name" value="NADP-dependent oxidoreductase domain"/>
    <property type="match status" value="1"/>
</dbReference>
<evidence type="ECO:0000259" key="1">
    <source>
        <dbReference type="Pfam" id="PF00248"/>
    </source>
</evidence>
<gene>
    <name evidence="2" type="ORF">V5O48_002829</name>
</gene>
<dbReference type="InterPro" id="IPR023210">
    <property type="entry name" value="NADP_OxRdtase_dom"/>
</dbReference>
<sequence length="291" mass="32729">MSSLTLASKVKLSSGGQTMWNFSLKLTINRYLGHFIPVLALGVYQNYDTKPSVLEAFKAGYRHVDSAQMYKNEAAVGEAFRESGLDRGEVFITSKCASRHHGYESTLKGVDESLQRFGFDYIDLFLIHDPLSGKEKRLDTYKALQEKKAAAKIRTFGSAVKHLEEIRDAGFEMPSVNQIELHPFCQQRPIVEYCQKNNIVVEAYCPIVRGKLDDEVITSIASKYKRDPAQIALRWSLQKGFVPLPKSATPSRIHSNAQLYDFELDSEDMARLDALDRGKDGAVSWNPVNAD</sequence>
<keyword evidence="3" id="KW-1185">Reference proteome</keyword>
<dbReference type="PRINTS" id="PR00069">
    <property type="entry name" value="ALDKETRDTASE"/>
</dbReference>
<dbReference type="PIRSF" id="PIRSF000097">
    <property type="entry name" value="AKR"/>
    <property type="match status" value="1"/>
</dbReference>
<name>A0ABR3FUI3_9AGAR</name>
<feature type="domain" description="NADP-dependent oxidoreductase" evidence="1">
    <location>
        <begin position="52"/>
        <end position="276"/>
    </location>
</feature>
<dbReference type="Pfam" id="PF00248">
    <property type="entry name" value="Aldo_ket_red"/>
    <property type="match status" value="1"/>
</dbReference>
<dbReference type="CDD" id="cd19071">
    <property type="entry name" value="AKR_AKR1-5-like"/>
    <property type="match status" value="1"/>
</dbReference>
<dbReference type="InterPro" id="IPR018170">
    <property type="entry name" value="Aldo/ket_reductase_CS"/>
</dbReference>